<dbReference type="RefSeq" id="WP_160171435.1">
    <property type="nucleotide sequence ID" value="NZ_ANIE01000006.1"/>
</dbReference>
<keyword evidence="3" id="KW-1185">Reference proteome</keyword>
<protein>
    <recommendedName>
        <fullName evidence="1">DUF4123 domain-containing protein</fullName>
    </recommendedName>
</protein>
<evidence type="ECO:0000313" key="3">
    <source>
        <dbReference type="Proteomes" id="UP000035057"/>
    </source>
</evidence>
<organism evidence="2 3">
    <name type="scientific">Marinobacter nitratireducens</name>
    <dbReference type="NCBI Taxonomy" id="1137280"/>
    <lineage>
        <taxon>Bacteria</taxon>
        <taxon>Pseudomonadati</taxon>
        <taxon>Pseudomonadota</taxon>
        <taxon>Gammaproteobacteria</taxon>
        <taxon>Pseudomonadales</taxon>
        <taxon>Marinobacteraceae</taxon>
        <taxon>Marinobacter</taxon>
    </lineage>
</organism>
<accession>A0A072MZV1</accession>
<dbReference type="OrthoDB" id="6364593at2"/>
<comment type="caution">
    <text evidence="2">The sequence shown here is derived from an EMBL/GenBank/DDBJ whole genome shotgun (WGS) entry which is preliminary data.</text>
</comment>
<dbReference type="PATRIC" id="fig|1137280.3.peg.1927"/>
<dbReference type="InterPro" id="IPR025391">
    <property type="entry name" value="DUF4123"/>
</dbReference>
<dbReference type="EMBL" id="ANIE01000006">
    <property type="protein sequence ID" value="KEF30959.1"/>
    <property type="molecule type" value="Genomic_DNA"/>
</dbReference>
<sequence length="278" mass="31485">MSIIESIPQQTEAPEQTDFAILDLAQKDEGQLLGWLYSHVDQREIPWASLYQGTALANHWTTGPILIELREAPAFHQALIERYQSECLGMLISAPDVSLETMADHLRLRAIVEKDGKPSVFRYYDPRSLGPLFAVLEPLQQQQLIGPGSQWLWYHHGQWQQASSSRQDGEFSENKSFVISAEQLARMDQARSHLFALSLAHNYRGYIPSDDADSFVLSEVKAAQELGLATQADQDRWLRMAIKVQGPLQESSQWRQLAQGTDQTPLQILSQLECEQGR</sequence>
<reference evidence="2 3" key="1">
    <citation type="submission" date="2012-12" db="EMBL/GenBank/DDBJ databases">
        <title>Genome assembly of Marinobacter sp. AK21.</title>
        <authorList>
            <person name="Khatri I."/>
            <person name="Kumar R."/>
            <person name="Vaidya B."/>
            <person name="Subramanian S."/>
            <person name="Pinnaka A."/>
        </authorList>
    </citation>
    <scope>NUCLEOTIDE SEQUENCE [LARGE SCALE GENOMIC DNA]</scope>
    <source>
        <strain evidence="2 3">AK21</strain>
    </source>
</reference>
<dbReference type="STRING" id="1137280.D777_02112"/>
<dbReference type="AlphaFoldDB" id="A0A072MZV1"/>
<evidence type="ECO:0000313" key="2">
    <source>
        <dbReference type="EMBL" id="KEF30959.1"/>
    </source>
</evidence>
<dbReference type="Proteomes" id="UP000035057">
    <property type="component" value="Unassembled WGS sequence"/>
</dbReference>
<name>A0A072MZV1_9GAMM</name>
<feature type="domain" description="DUF4123" evidence="1">
    <location>
        <begin position="19"/>
        <end position="143"/>
    </location>
</feature>
<dbReference type="Pfam" id="PF13503">
    <property type="entry name" value="DUF4123"/>
    <property type="match status" value="1"/>
</dbReference>
<gene>
    <name evidence="2" type="ORF">D777_02112</name>
</gene>
<proteinExistence type="predicted"/>
<evidence type="ECO:0000259" key="1">
    <source>
        <dbReference type="Pfam" id="PF13503"/>
    </source>
</evidence>